<evidence type="ECO:0000256" key="3">
    <source>
        <dbReference type="ARBA" id="ARBA00022553"/>
    </source>
</evidence>
<dbReference type="Pfam" id="PF00072">
    <property type="entry name" value="Response_reg"/>
    <property type="match status" value="3"/>
</dbReference>
<dbReference type="Gene3D" id="3.40.50.2300">
    <property type="match status" value="3"/>
</dbReference>
<dbReference type="PRINTS" id="PR00344">
    <property type="entry name" value="BCTRLSENSOR"/>
</dbReference>
<comment type="catalytic activity">
    <reaction evidence="1">
        <text>ATP + protein L-histidine = ADP + protein N-phospho-L-histidine.</text>
        <dbReference type="EC" id="2.7.13.3"/>
    </reaction>
</comment>
<dbReference type="CDD" id="cd19410">
    <property type="entry name" value="HK9-like_sensor"/>
    <property type="match status" value="1"/>
</dbReference>
<feature type="domain" description="Response regulatory" evidence="11">
    <location>
        <begin position="764"/>
        <end position="878"/>
    </location>
</feature>
<dbReference type="PANTHER" id="PTHR45339">
    <property type="entry name" value="HYBRID SIGNAL TRANSDUCTION HISTIDINE KINASE J"/>
    <property type="match status" value="1"/>
</dbReference>
<feature type="modified residue" description="4-aspartylphosphate" evidence="7">
    <location>
        <position position="1088"/>
    </location>
</feature>
<dbReference type="InterPro" id="IPR003018">
    <property type="entry name" value="GAF"/>
</dbReference>
<feature type="domain" description="Response regulatory" evidence="11">
    <location>
        <begin position="1038"/>
        <end position="1155"/>
    </location>
</feature>
<evidence type="ECO:0000256" key="4">
    <source>
        <dbReference type="ARBA" id="ARBA00022679"/>
    </source>
</evidence>
<dbReference type="OrthoDB" id="9811889at2"/>
<dbReference type="EMBL" id="RBKU01000001">
    <property type="protein sequence ID" value="RKR82688.1"/>
    <property type="molecule type" value="Genomic_DNA"/>
</dbReference>
<dbReference type="InterPro" id="IPR001789">
    <property type="entry name" value="Sig_transdc_resp-reg_receiver"/>
</dbReference>
<keyword evidence="9" id="KW-1133">Transmembrane helix</keyword>
<comment type="caution">
    <text evidence="12">The sequence shown here is derived from an EMBL/GenBank/DDBJ whole genome shotgun (WGS) entry which is preliminary data.</text>
</comment>
<evidence type="ECO:0000313" key="12">
    <source>
        <dbReference type="EMBL" id="RKR82688.1"/>
    </source>
</evidence>
<name>A0A495J2T7_9SPHI</name>
<protein>
    <recommendedName>
        <fullName evidence="2">histidine kinase</fullName>
        <ecNumber evidence="2">2.7.13.3</ecNumber>
    </recommendedName>
</protein>
<dbReference type="Pfam" id="PF05227">
    <property type="entry name" value="CHASE3"/>
    <property type="match status" value="1"/>
</dbReference>
<dbReference type="InterPro" id="IPR036097">
    <property type="entry name" value="HisK_dim/P_sf"/>
</dbReference>
<dbReference type="InterPro" id="IPR003661">
    <property type="entry name" value="HisK_dim/P_dom"/>
</dbReference>
<dbReference type="AlphaFoldDB" id="A0A495J2T7"/>
<feature type="transmembrane region" description="Helical" evidence="9">
    <location>
        <begin position="6"/>
        <end position="27"/>
    </location>
</feature>
<evidence type="ECO:0000259" key="11">
    <source>
        <dbReference type="PROSITE" id="PS50110"/>
    </source>
</evidence>
<feature type="modified residue" description="4-aspartylphosphate" evidence="7">
    <location>
        <position position="813"/>
    </location>
</feature>
<dbReference type="InterPro" id="IPR011006">
    <property type="entry name" value="CheY-like_superfamily"/>
</dbReference>
<dbReference type="SUPFAM" id="SSF47384">
    <property type="entry name" value="Homodimeric domain of signal transducing histidine kinase"/>
    <property type="match status" value="1"/>
</dbReference>
<evidence type="ECO:0000256" key="2">
    <source>
        <dbReference type="ARBA" id="ARBA00012438"/>
    </source>
</evidence>
<feature type="modified residue" description="4-aspartylphosphate" evidence="7">
    <location>
        <position position="936"/>
    </location>
</feature>
<keyword evidence="5 12" id="KW-0418">Kinase</keyword>
<dbReference type="CDD" id="cd17574">
    <property type="entry name" value="REC_OmpR"/>
    <property type="match status" value="1"/>
</dbReference>
<dbReference type="InterPro" id="IPR005467">
    <property type="entry name" value="His_kinase_dom"/>
</dbReference>
<evidence type="ECO:0000256" key="1">
    <source>
        <dbReference type="ARBA" id="ARBA00000085"/>
    </source>
</evidence>
<gene>
    <name evidence="12" type="ORF">BDD43_2873</name>
</gene>
<keyword evidence="3 7" id="KW-0597">Phosphoprotein</keyword>
<sequence length="1157" mass="129756">MVKLSFRQQVITGFSASILLVFIIGLLSYNSIKNLEVDAKWVDHTQQVIKNSNNLLQLMIDAETGVRGYGATNNKVFLEPYNTALPNIAIKIDSLKKLTDDNPTQQKRIDSLSLLVEKQLNILKTDIETREAKGLDYMVQNHMFLNGKNNMDSIRYLRERINNEENVLLVARKQSSIKQSTTTTLIILTGSTIFLLIILVLFFYIQQTFDKQKVIEANILSANSQLEEVLAENEAKNWLLTGTGTLSEMVQGEQSEKQLAEKIITEACQFTGAQTGTFYVFNEAENWLEFVAGYAFHNLDVIKKHIKLSEGWIGQTAKDGKIQLIKGKLNSRLGLESSLLSNDIAETLIVPFFFDKKLKGVVELAFTNGLSKGDEDYLRTIANIMGVSINTAQARTIMHDLFEEVQQQAEELEAQQEELRTTNEELIKKTEMLQASEEELRVQQEELRTTNTELEEKASLLEEKNQAIEEARRSIGQKMRELEATGKYKSEFLANMSHELRTPLNSILVLARILKDNKAQTLTDDQIKYATVIFNAGNDLLTLINDILDLSKIESGKLELVNEQVKIAAILKDSEALFAEVAKNKNIIFTTRLEAGVPEYILTDMVRTQQVVKNLLSNAFKFTSENGSVSVIADLDETRKNLSLTIKDTGIGIPYDKQKLIFEAFQQADGSTSRKYGGTGLGLSISRELAHLLGGVIKLKSTPGEGSEFSLILPLEGILASTQHEADEVPTVKSWIEGNDDATPFAFDKPLQLDTKKSGRTEPLVVIVEDDKNFASILQDYAKQHGYKSILVHDGDSAVATVKTNQPDAVILDIMLPGKDGWQILKELKKDPETTNIPVHLMSAGDAAVNRVRQEGAISFLKKPINIEVLDKLFKDMAFKSGSNFKRILLIEDHKMQSQALKDLMEKQGITVDQAFDGETAFNLLLNNEYQCVILDINLPDISGLDLLDKIKEVERFSSLPVIVNTAMELDKTSVSRLMQYANAMVVKNNKSSERLIDEVNLFLNKINSTAGKTYPAAVETAKIKSYAGDKSMLKNKKILIVDDDMRNIFALSSALQTYDMQVEIANDGEESLTKLEELKGIDMVLMDIMMPKMDGYEAMRRIRQQPKWAKLPVIALTAKAMKEDREKCIEAGANDYITKPVDIDRLLALMQLWLEQ</sequence>
<keyword evidence="6" id="KW-0902">Two-component regulatory system</keyword>
<dbReference type="InterPro" id="IPR029016">
    <property type="entry name" value="GAF-like_dom_sf"/>
</dbReference>
<evidence type="ECO:0000256" key="7">
    <source>
        <dbReference type="PROSITE-ProRule" id="PRU00169"/>
    </source>
</evidence>
<dbReference type="PROSITE" id="PS50109">
    <property type="entry name" value="HIS_KIN"/>
    <property type="match status" value="1"/>
</dbReference>
<evidence type="ECO:0000256" key="8">
    <source>
        <dbReference type="SAM" id="Coils"/>
    </source>
</evidence>
<dbReference type="CDD" id="cd00082">
    <property type="entry name" value="HisKA"/>
    <property type="match status" value="1"/>
</dbReference>
<reference evidence="12 13" key="1">
    <citation type="submission" date="2018-10" db="EMBL/GenBank/DDBJ databases">
        <title>Genomic Encyclopedia of Archaeal and Bacterial Type Strains, Phase II (KMG-II): from individual species to whole genera.</title>
        <authorList>
            <person name="Goeker M."/>
        </authorList>
    </citation>
    <scope>NUCLEOTIDE SEQUENCE [LARGE SCALE GENOMIC DNA]</scope>
    <source>
        <strain evidence="12 13">DSM 18602</strain>
    </source>
</reference>
<dbReference type="SUPFAM" id="SSF55781">
    <property type="entry name" value="GAF domain-like"/>
    <property type="match status" value="1"/>
</dbReference>
<dbReference type="InterPro" id="IPR003594">
    <property type="entry name" value="HATPase_dom"/>
</dbReference>
<evidence type="ECO:0000256" key="6">
    <source>
        <dbReference type="ARBA" id="ARBA00023012"/>
    </source>
</evidence>
<dbReference type="GO" id="GO:0000155">
    <property type="term" value="F:phosphorelay sensor kinase activity"/>
    <property type="evidence" value="ECO:0007669"/>
    <property type="project" value="InterPro"/>
</dbReference>
<keyword evidence="8" id="KW-0175">Coiled coil</keyword>
<evidence type="ECO:0000256" key="5">
    <source>
        <dbReference type="ARBA" id="ARBA00022777"/>
    </source>
</evidence>
<keyword evidence="13" id="KW-1185">Reference proteome</keyword>
<evidence type="ECO:0000313" key="13">
    <source>
        <dbReference type="Proteomes" id="UP000268007"/>
    </source>
</evidence>
<organism evidence="12 13">
    <name type="scientific">Mucilaginibacter gracilis</name>
    <dbReference type="NCBI Taxonomy" id="423350"/>
    <lineage>
        <taxon>Bacteria</taxon>
        <taxon>Pseudomonadati</taxon>
        <taxon>Bacteroidota</taxon>
        <taxon>Sphingobacteriia</taxon>
        <taxon>Sphingobacteriales</taxon>
        <taxon>Sphingobacteriaceae</taxon>
        <taxon>Mucilaginibacter</taxon>
    </lineage>
</organism>
<feature type="coiled-coil region" evidence="8">
    <location>
        <begin position="395"/>
        <end position="485"/>
    </location>
</feature>
<dbReference type="CDD" id="cd17546">
    <property type="entry name" value="REC_hyHK_CKI1_RcsC-like"/>
    <property type="match status" value="1"/>
</dbReference>
<dbReference type="Gene3D" id="3.30.450.40">
    <property type="match status" value="1"/>
</dbReference>
<dbReference type="PROSITE" id="PS50110">
    <property type="entry name" value="RESPONSE_REGULATORY"/>
    <property type="match status" value="3"/>
</dbReference>
<dbReference type="InterPro" id="IPR036890">
    <property type="entry name" value="HATPase_C_sf"/>
</dbReference>
<dbReference type="FunFam" id="3.30.565.10:FF:000010">
    <property type="entry name" value="Sensor histidine kinase RcsC"/>
    <property type="match status" value="1"/>
</dbReference>
<dbReference type="Gene3D" id="1.10.287.130">
    <property type="match status" value="1"/>
</dbReference>
<dbReference type="Pfam" id="PF00512">
    <property type="entry name" value="HisKA"/>
    <property type="match status" value="1"/>
</dbReference>
<dbReference type="Gene3D" id="3.30.565.10">
    <property type="entry name" value="Histidine kinase-like ATPase, C-terminal domain"/>
    <property type="match status" value="1"/>
</dbReference>
<dbReference type="Proteomes" id="UP000268007">
    <property type="component" value="Unassembled WGS sequence"/>
</dbReference>
<dbReference type="CDD" id="cd16922">
    <property type="entry name" value="HATPase_EvgS-ArcB-TorS-like"/>
    <property type="match status" value="1"/>
</dbReference>
<dbReference type="SUPFAM" id="SSF55874">
    <property type="entry name" value="ATPase domain of HSP90 chaperone/DNA topoisomerase II/histidine kinase"/>
    <property type="match status" value="1"/>
</dbReference>
<feature type="transmembrane region" description="Helical" evidence="9">
    <location>
        <begin position="182"/>
        <end position="205"/>
    </location>
</feature>
<evidence type="ECO:0000259" key="10">
    <source>
        <dbReference type="PROSITE" id="PS50109"/>
    </source>
</evidence>
<dbReference type="PANTHER" id="PTHR45339:SF1">
    <property type="entry name" value="HYBRID SIGNAL TRANSDUCTION HISTIDINE KINASE J"/>
    <property type="match status" value="1"/>
</dbReference>
<proteinExistence type="predicted"/>
<feature type="domain" description="Histidine kinase" evidence="10">
    <location>
        <begin position="495"/>
        <end position="717"/>
    </location>
</feature>
<dbReference type="SMART" id="SM00448">
    <property type="entry name" value="REC"/>
    <property type="match status" value="3"/>
</dbReference>
<dbReference type="Pfam" id="PF02518">
    <property type="entry name" value="HATPase_c"/>
    <property type="match status" value="1"/>
</dbReference>
<dbReference type="SUPFAM" id="SSF52172">
    <property type="entry name" value="CheY-like"/>
    <property type="match status" value="3"/>
</dbReference>
<accession>A0A495J2T7</accession>
<dbReference type="Pfam" id="PF13185">
    <property type="entry name" value="GAF_2"/>
    <property type="match status" value="1"/>
</dbReference>
<evidence type="ECO:0000256" key="9">
    <source>
        <dbReference type="SAM" id="Phobius"/>
    </source>
</evidence>
<keyword evidence="9" id="KW-0812">Transmembrane</keyword>
<dbReference type="EC" id="2.7.13.3" evidence="2"/>
<dbReference type="SMART" id="SM00388">
    <property type="entry name" value="HisKA"/>
    <property type="match status" value="1"/>
</dbReference>
<dbReference type="SMART" id="SM00387">
    <property type="entry name" value="HATPase_c"/>
    <property type="match status" value="1"/>
</dbReference>
<feature type="domain" description="Response regulatory" evidence="11">
    <location>
        <begin position="887"/>
        <end position="1003"/>
    </location>
</feature>
<keyword evidence="9" id="KW-0472">Membrane</keyword>
<dbReference type="InterPro" id="IPR004358">
    <property type="entry name" value="Sig_transdc_His_kin-like_C"/>
</dbReference>
<dbReference type="RefSeq" id="WP_121198270.1">
    <property type="nucleotide sequence ID" value="NZ_RBKU01000001.1"/>
</dbReference>
<dbReference type="InterPro" id="IPR007891">
    <property type="entry name" value="CHASE3"/>
</dbReference>
<dbReference type="SMART" id="SM00065">
    <property type="entry name" value="GAF"/>
    <property type="match status" value="1"/>
</dbReference>
<keyword evidence="4" id="KW-0808">Transferase</keyword>